<evidence type="ECO:0000256" key="3">
    <source>
        <dbReference type="ARBA" id="ARBA00023277"/>
    </source>
</evidence>
<dbReference type="InterPro" id="IPR036881">
    <property type="entry name" value="Glyco_hydro_3_C_sf"/>
</dbReference>
<dbReference type="GO" id="GO:0005975">
    <property type="term" value="P:carbohydrate metabolic process"/>
    <property type="evidence" value="ECO:0007669"/>
    <property type="project" value="InterPro"/>
</dbReference>
<dbReference type="InterPro" id="IPR036962">
    <property type="entry name" value="Glyco_hydro_3_N_sf"/>
</dbReference>
<dbReference type="Pfam" id="PF00933">
    <property type="entry name" value="Glyco_hydro_3"/>
    <property type="match status" value="1"/>
</dbReference>
<dbReference type="InterPro" id="IPR013783">
    <property type="entry name" value="Ig-like_fold"/>
</dbReference>
<sequence>MSGPPPDFTLEEAARLTAGAEMWASAALPHQGVPALHMADGPMGMASVRVDERDVALLMPCGTALAASWDVDLAGRIGALVASECTRLGRQAVLGPNLNLPRSPLAGRAFETYSEDPLLSGEIGAAWIGGVQAGGVSAVAKHVVGNDSETQRHRMNSVMDVRTLREVYLRPFERAARAGVGGMLMAYNRLNGVPCAEQTQVIRLLRNELHFTGVLMSDWFGVQNGAKSLQAGLDLEMPGPGRQMGEHAAQLARSGEVSEARVQAAARSVAAWATAWQTPVPAAQDAAELLTEAAAASFVLLKNDRGVLPLAPQRPLAVIGPNAATPCYQGATFARIALSDDVQTPLSALEQRFAVEHEVGVEPEYRLPPLPALPITAATGEPGLTVTYHAGGPDRPAVFSEVRRTSTLVWFAQDMPAGLSTHQGATVRARTTLTPERGGRYTLYYGGTGDVTLRVDGVEWGHQPSPVVGGDVMGHLLRGEATSVHLQLEAGVPVQLEYEMTYRPARAQGLWFGARPPAQPDLMRRAEALAARSAQVVLVVGETADSGVESRDRTTTRLPDRQLQLIERVCAANPQTVVVVNAAHAVDTSWAAQAAAVLQVWFPGQAFGPALAEVLSGIREPGGRLPVTFAAQEADYPAFDLTPDEHADLHYQEGVLIGYRSLAAQGVAPAYPLGHGLGYATFYYGDVQLASGPDGEVTLTVPVTNTSARRGKAVVQAYVAQPAFEDVPAHPALAGFTALEVPAGATQHARVTLTRDALRRWSEAAGGWVEPAERRSLQVGTSLADIFWQGTLPR</sequence>
<evidence type="ECO:0000256" key="2">
    <source>
        <dbReference type="ARBA" id="ARBA00022801"/>
    </source>
</evidence>
<dbReference type="RefSeq" id="WP_350241550.1">
    <property type="nucleotide sequence ID" value="NZ_CP158297.1"/>
</dbReference>
<dbReference type="PROSITE" id="PS00775">
    <property type="entry name" value="GLYCOSYL_HYDROL_F3"/>
    <property type="match status" value="1"/>
</dbReference>
<dbReference type="Pfam" id="PF01915">
    <property type="entry name" value="Glyco_hydro_3_C"/>
    <property type="match status" value="1"/>
</dbReference>
<dbReference type="EMBL" id="CP158297">
    <property type="protein sequence ID" value="XBV83795.1"/>
    <property type="molecule type" value="Genomic_DNA"/>
</dbReference>
<dbReference type="InterPro" id="IPR017853">
    <property type="entry name" value="GH"/>
</dbReference>
<dbReference type="Gene3D" id="3.40.50.1700">
    <property type="entry name" value="Glycoside hydrolase family 3 C-terminal domain"/>
    <property type="match status" value="1"/>
</dbReference>
<evidence type="ECO:0000256" key="4">
    <source>
        <dbReference type="RuleBase" id="RU361161"/>
    </source>
</evidence>
<dbReference type="PRINTS" id="PR00133">
    <property type="entry name" value="GLHYDRLASE3"/>
</dbReference>
<protein>
    <submittedName>
        <fullName evidence="6">Glycoside hydrolase family 3 C-terminal domain-containing protein</fullName>
    </submittedName>
</protein>
<dbReference type="Gene3D" id="3.20.20.300">
    <property type="entry name" value="Glycoside hydrolase, family 3, N-terminal domain"/>
    <property type="match status" value="1"/>
</dbReference>
<dbReference type="SUPFAM" id="SSF52279">
    <property type="entry name" value="Beta-D-glucan exohydrolase, C-terminal domain"/>
    <property type="match status" value="1"/>
</dbReference>
<dbReference type="PANTHER" id="PTHR42715:SF10">
    <property type="entry name" value="BETA-GLUCOSIDASE"/>
    <property type="match status" value="1"/>
</dbReference>
<comment type="similarity">
    <text evidence="1 4">Belongs to the glycosyl hydrolase 3 family.</text>
</comment>
<keyword evidence="2 4" id="KW-0378">Hydrolase</keyword>
<keyword evidence="4" id="KW-0326">Glycosidase</keyword>
<dbReference type="InterPro" id="IPR050288">
    <property type="entry name" value="Cellulose_deg_GH3"/>
</dbReference>
<feature type="domain" description="PA14" evidence="5">
    <location>
        <begin position="379"/>
        <end position="528"/>
    </location>
</feature>
<dbReference type="SMART" id="SM01217">
    <property type="entry name" value="Fn3_like"/>
    <property type="match status" value="1"/>
</dbReference>
<dbReference type="GO" id="GO:0004553">
    <property type="term" value="F:hydrolase activity, hydrolyzing O-glycosyl compounds"/>
    <property type="evidence" value="ECO:0007669"/>
    <property type="project" value="InterPro"/>
</dbReference>
<name>A0AAU7U578_9DEIO</name>
<dbReference type="SUPFAM" id="SSF51445">
    <property type="entry name" value="(Trans)glycosidases"/>
    <property type="match status" value="1"/>
</dbReference>
<dbReference type="InterPro" id="IPR026891">
    <property type="entry name" value="Fn3-like"/>
</dbReference>
<evidence type="ECO:0000259" key="5">
    <source>
        <dbReference type="PROSITE" id="PS51820"/>
    </source>
</evidence>
<keyword evidence="6" id="KW-0614">Plasmid</keyword>
<reference evidence="6" key="1">
    <citation type="submission" date="2024-06" db="EMBL/GenBank/DDBJ databases">
        <title>Draft Genome Sequence of Deinococcus sonorensis Type Strain KR-87, a Biofilm Producing Representative of the Genus Deinococcus.</title>
        <authorList>
            <person name="Boren L.S."/>
            <person name="Grosso R.A."/>
            <person name="Hugenberg-Cox A.N."/>
            <person name="Hill J.T.E."/>
            <person name="Albert C.M."/>
            <person name="Tuohy J.M."/>
        </authorList>
    </citation>
    <scope>NUCLEOTIDE SEQUENCE</scope>
    <source>
        <strain evidence="6">KR-87</strain>
        <plasmid evidence="6">pDson01</plasmid>
    </source>
</reference>
<dbReference type="InterPro" id="IPR037524">
    <property type="entry name" value="PA14/GLEYA"/>
</dbReference>
<gene>
    <name evidence="6" type="ORF">ABOD76_01720</name>
</gene>
<dbReference type="PANTHER" id="PTHR42715">
    <property type="entry name" value="BETA-GLUCOSIDASE"/>
    <property type="match status" value="1"/>
</dbReference>
<keyword evidence="3" id="KW-0119">Carbohydrate metabolism</keyword>
<dbReference type="PROSITE" id="PS51820">
    <property type="entry name" value="PA14"/>
    <property type="match status" value="1"/>
</dbReference>
<dbReference type="InterPro" id="IPR001764">
    <property type="entry name" value="Glyco_hydro_3_N"/>
</dbReference>
<dbReference type="InterPro" id="IPR002772">
    <property type="entry name" value="Glyco_hydro_3_C"/>
</dbReference>
<evidence type="ECO:0000313" key="6">
    <source>
        <dbReference type="EMBL" id="XBV83795.1"/>
    </source>
</evidence>
<dbReference type="Gene3D" id="2.60.40.10">
    <property type="entry name" value="Immunoglobulins"/>
    <property type="match status" value="1"/>
</dbReference>
<geneLocation type="plasmid" evidence="6">
    <name>pDson01</name>
</geneLocation>
<proteinExistence type="inferred from homology"/>
<dbReference type="AlphaFoldDB" id="A0AAU7U578"/>
<dbReference type="KEGG" id="dsc:ABOD76_01720"/>
<dbReference type="Gene3D" id="2.60.120.260">
    <property type="entry name" value="Galactose-binding domain-like"/>
    <property type="match status" value="1"/>
</dbReference>
<accession>A0AAU7U578</accession>
<organism evidence="6">
    <name type="scientific">Deinococcus sonorensis KR-87</name>
    <dbReference type="NCBI Taxonomy" id="694439"/>
    <lineage>
        <taxon>Bacteria</taxon>
        <taxon>Thermotogati</taxon>
        <taxon>Deinococcota</taxon>
        <taxon>Deinococci</taxon>
        <taxon>Deinococcales</taxon>
        <taxon>Deinococcaceae</taxon>
        <taxon>Deinococcus</taxon>
    </lineage>
</organism>
<evidence type="ECO:0000256" key="1">
    <source>
        <dbReference type="ARBA" id="ARBA00005336"/>
    </source>
</evidence>
<dbReference type="Pfam" id="PF14310">
    <property type="entry name" value="Fn3-like"/>
    <property type="match status" value="1"/>
</dbReference>
<dbReference type="InterPro" id="IPR019800">
    <property type="entry name" value="Glyco_hydro_3_AS"/>
</dbReference>